<comment type="function">
    <text evidence="6">Ferredoxins are iron-sulfur proteins that transfer electrons in a wide variety of metabolic reactions.</text>
</comment>
<dbReference type="Proteomes" id="UP000052232">
    <property type="component" value="Unassembled WGS sequence"/>
</dbReference>
<dbReference type="SUPFAM" id="SSF54862">
    <property type="entry name" value="4Fe-4S ferredoxins"/>
    <property type="match status" value="1"/>
</dbReference>
<dbReference type="PANTHER" id="PTHR36923:SF3">
    <property type="entry name" value="FERREDOXIN"/>
    <property type="match status" value="1"/>
</dbReference>
<comment type="caution">
    <text evidence="8">The sequence shown here is derived from an EMBL/GenBank/DDBJ whole genome shotgun (WGS) entry which is preliminary data.</text>
</comment>
<dbReference type="EMBL" id="JACT01000005">
    <property type="protein sequence ID" value="KMS53017.1"/>
    <property type="molecule type" value="Genomic_DNA"/>
</dbReference>
<keyword evidence="5 6" id="KW-0411">Iron-sulfur</keyword>
<dbReference type="PRINTS" id="PR00352">
    <property type="entry name" value="3FE4SFRDOXIN"/>
</dbReference>
<gene>
    <name evidence="8" type="ORF">V473_18685</name>
</gene>
<dbReference type="InterPro" id="IPR051269">
    <property type="entry name" value="Fe-S_cluster_ET"/>
</dbReference>
<organism evidence="8 9">
    <name type="scientific">Sphingobium cupriresistens LL01</name>
    <dbReference type="NCBI Taxonomy" id="1420583"/>
    <lineage>
        <taxon>Bacteria</taxon>
        <taxon>Pseudomonadati</taxon>
        <taxon>Pseudomonadota</taxon>
        <taxon>Alphaproteobacteria</taxon>
        <taxon>Sphingomonadales</taxon>
        <taxon>Sphingomonadaceae</taxon>
        <taxon>Sphingobium</taxon>
    </lineage>
</organism>
<evidence type="ECO:0000256" key="3">
    <source>
        <dbReference type="ARBA" id="ARBA00022982"/>
    </source>
</evidence>
<dbReference type="PANTHER" id="PTHR36923">
    <property type="entry name" value="FERREDOXIN"/>
    <property type="match status" value="1"/>
</dbReference>
<accession>A0A0J7XMZ5</accession>
<protein>
    <recommendedName>
        <fullName evidence="6">Ferredoxin</fullName>
    </recommendedName>
</protein>
<feature type="domain" description="4Fe-4S ferredoxin-type" evidence="7">
    <location>
        <begin position="6"/>
        <end position="34"/>
    </location>
</feature>
<keyword evidence="9" id="KW-1185">Reference proteome</keyword>
<dbReference type="InterPro" id="IPR001080">
    <property type="entry name" value="3Fe4S_ferredoxin"/>
</dbReference>
<keyword evidence="3 6" id="KW-0249">Electron transport</keyword>
<evidence type="ECO:0000256" key="5">
    <source>
        <dbReference type="ARBA" id="ARBA00023014"/>
    </source>
</evidence>
<dbReference type="RefSeq" id="WP_244884464.1">
    <property type="nucleotide sequence ID" value="NZ_KQ130436.1"/>
</dbReference>
<evidence type="ECO:0000259" key="7">
    <source>
        <dbReference type="PROSITE" id="PS51379"/>
    </source>
</evidence>
<dbReference type="GO" id="GO:0051536">
    <property type="term" value="F:iron-sulfur cluster binding"/>
    <property type="evidence" value="ECO:0007669"/>
    <property type="project" value="UniProtKB-KW"/>
</dbReference>
<reference evidence="8 9" key="1">
    <citation type="journal article" date="2015" name="G3 (Bethesda)">
        <title>Insights into Ongoing Evolution of the Hexachlorocyclohexane Catabolic Pathway from Comparative Genomics of Ten Sphingomonadaceae Strains.</title>
        <authorList>
            <person name="Pearce S.L."/>
            <person name="Oakeshott J.G."/>
            <person name="Pandey G."/>
        </authorList>
    </citation>
    <scope>NUCLEOTIDE SEQUENCE [LARGE SCALE GENOMIC DNA]</scope>
    <source>
        <strain evidence="8 9">LL01</strain>
    </source>
</reference>
<evidence type="ECO:0000256" key="2">
    <source>
        <dbReference type="ARBA" id="ARBA00022723"/>
    </source>
</evidence>
<proteinExistence type="predicted"/>
<dbReference type="GO" id="GO:0005506">
    <property type="term" value="F:iron ion binding"/>
    <property type="evidence" value="ECO:0007669"/>
    <property type="project" value="UniProtKB-UniRule"/>
</dbReference>
<keyword evidence="1 6" id="KW-0813">Transport</keyword>
<evidence type="ECO:0000256" key="6">
    <source>
        <dbReference type="RuleBase" id="RU368020"/>
    </source>
</evidence>
<dbReference type="PROSITE" id="PS51379">
    <property type="entry name" value="4FE4S_FER_2"/>
    <property type="match status" value="1"/>
</dbReference>
<dbReference type="STRING" id="1420583.V473_18685"/>
<dbReference type="InterPro" id="IPR017896">
    <property type="entry name" value="4Fe4S_Fe-S-bd"/>
</dbReference>
<dbReference type="Gene3D" id="3.30.70.20">
    <property type="match status" value="1"/>
</dbReference>
<name>A0A0J7XMZ5_9SPHN</name>
<evidence type="ECO:0000256" key="4">
    <source>
        <dbReference type="ARBA" id="ARBA00023004"/>
    </source>
</evidence>
<dbReference type="Pfam" id="PF13459">
    <property type="entry name" value="Fer4_15"/>
    <property type="match status" value="1"/>
</dbReference>
<dbReference type="PATRIC" id="fig|1420583.3.peg.3534"/>
<evidence type="ECO:0000313" key="9">
    <source>
        <dbReference type="Proteomes" id="UP000052232"/>
    </source>
</evidence>
<keyword evidence="2 6" id="KW-0479">Metal-binding</keyword>
<evidence type="ECO:0000313" key="8">
    <source>
        <dbReference type="EMBL" id="KMS53017.1"/>
    </source>
</evidence>
<dbReference type="AlphaFoldDB" id="A0A0J7XMZ5"/>
<sequence>MMSQKLKIVIDKAACCGYGVCAEICPDVYKLDANGIVYVDDAIVPEGMEDLAREGAEACPQAALAVVDA</sequence>
<dbReference type="GO" id="GO:0009055">
    <property type="term" value="F:electron transfer activity"/>
    <property type="evidence" value="ECO:0007669"/>
    <property type="project" value="UniProtKB-UniRule"/>
</dbReference>
<keyword evidence="4 6" id="KW-0408">Iron</keyword>
<evidence type="ECO:0000256" key="1">
    <source>
        <dbReference type="ARBA" id="ARBA00022448"/>
    </source>
</evidence>